<dbReference type="AlphaFoldDB" id="A0A0U1QNW4"/>
<feature type="transmembrane region" description="Helical" evidence="1">
    <location>
        <begin position="24"/>
        <end position="45"/>
    </location>
</feature>
<keyword evidence="1" id="KW-0812">Transmembrane</keyword>
<name>A0A0U1QNW4_9BACL</name>
<comment type="caution">
    <text evidence="2">The sequence shown here is derived from an EMBL/GenBank/DDBJ whole genome shotgun (WGS) entry which is preliminary data.</text>
</comment>
<reference evidence="2 3" key="1">
    <citation type="journal article" date="2011" name="J. Bacteriol.">
        <title>Draft genome sequence of Sporolactobacillus inulinus strain CASD, an efficient D-lactic acid-producing bacterium with high-concentration lactate tolerance capability.</title>
        <authorList>
            <person name="Yu B."/>
            <person name="Su F."/>
            <person name="Wang L."/>
            <person name="Xu K."/>
            <person name="Zhao B."/>
            <person name="Xu P."/>
        </authorList>
    </citation>
    <scope>NUCLEOTIDE SEQUENCE [LARGE SCALE GENOMIC DNA]</scope>
    <source>
        <strain evidence="2 3">CASD</strain>
    </source>
</reference>
<evidence type="ECO:0000256" key="1">
    <source>
        <dbReference type="SAM" id="Phobius"/>
    </source>
</evidence>
<evidence type="ECO:0000313" key="2">
    <source>
        <dbReference type="EMBL" id="KLI02472.1"/>
    </source>
</evidence>
<evidence type="ECO:0008006" key="4">
    <source>
        <dbReference type="Google" id="ProtNLM"/>
    </source>
</evidence>
<protein>
    <recommendedName>
        <fullName evidence="4">YfaA</fullName>
    </recommendedName>
</protein>
<keyword evidence="1" id="KW-0472">Membrane</keyword>
<dbReference type="OrthoDB" id="2412610at2"/>
<dbReference type="EMBL" id="AFVQ02000099">
    <property type="protein sequence ID" value="KLI02472.1"/>
    <property type="molecule type" value="Genomic_DNA"/>
</dbReference>
<accession>A0A0U1QNW4</accession>
<dbReference type="Proteomes" id="UP000035553">
    <property type="component" value="Unassembled WGS sequence"/>
</dbReference>
<sequence length="212" mass="23860">MIIEAAERRSSVFRQERSKRKVNAWKIAFILLLAIELAAVILVMGKLTNGFSSSDTPEPQTDRTKGQAIFTVQANKQQLENMINDQIDSGANKRLSYHVSIGEQIVLEGKYKLLFTAIPFSLSFQPKVAGGDIILKETAVKLGNIPLPDQEVLSFFKSGSNFPKWVVIQPNKRQIYINLTQVEVQKNLYLRAKTIDLPDNDVSFSVHQLNNN</sequence>
<gene>
    <name evidence="2" type="ORF">SINU_08020</name>
</gene>
<keyword evidence="1" id="KW-1133">Transmembrane helix</keyword>
<dbReference type="Pfam" id="PF09911">
    <property type="entry name" value="DUF2140"/>
    <property type="match status" value="1"/>
</dbReference>
<dbReference type="InterPro" id="IPR018672">
    <property type="entry name" value="DUF2140"/>
</dbReference>
<keyword evidence="3" id="KW-1185">Reference proteome</keyword>
<evidence type="ECO:0000313" key="3">
    <source>
        <dbReference type="Proteomes" id="UP000035553"/>
    </source>
</evidence>
<proteinExistence type="predicted"/>
<organism evidence="2 3">
    <name type="scientific">Sporolactobacillus inulinus CASD</name>
    <dbReference type="NCBI Taxonomy" id="1069536"/>
    <lineage>
        <taxon>Bacteria</taxon>
        <taxon>Bacillati</taxon>
        <taxon>Bacillota</taxon>
        <taxon>Bacilli</taxon>
        <taxon>Bacillales</taxon>
        <taxon>Sporolactobacillaceae</taxon>
        <taxon>Sporolactobacillus</taxon>
    </lineage>
</organism>
<dbReference type="STRING" id="1069536.SINU_08020"/>